<proteinExistence type="predicted"/>
<dbReference type="OrthoDB" id="129028at2"/>
<gene>
    <name evidence="1" type="ordered locus">Acid_0474</name>
</gene>
<dbReference type="STRING" id="234267.Acid_0474"/>
<accession>Q02BT2</accession>
<dbReference type="AlphaFoldDB" id="Q02BT2"/>
<organism evidence="1">
    <name type="scientific">Solibacter usitatus (strain Ellin6076)</name>
    <dbReference type="NCBI Taxonomy" id="234267"/>
    <lineage>
        <taxon>Bacteria</taxon>
        <taxon>Pseudomonadati</taxon>
        <taxon>Acidobacteriota</taxon>
        <taxon>Terriglobia</taxon>
        <taxon>Bryobacterales</taxon>
        <taxon>Solibacteraceae</taxon>
        <taxon>Candidatus Solibacter</taxon>
    </lineage>
</organism>
<dbReference type="HOGENOM" id="CLU_1427140_0_0_0"/>
<dbReference type="EMBL" id="CP000473">
    <property type="protein sequence ID" value="ABJ81484.1"/>
    <property type="molecule type" value="Genomic_DNA"/>
</dbReference>
<dbReference type="InParanoid" id="Q02BT2"/>
<dbReference type="KEGG" id="sus:Acid_0474"/>
<sequence>MHALLPLLFFLAQPFWEARPPEQWTDAEIQYLRTDSPWAQRSGDSPQVVIYLATAAPIEHAESELRLRLRNNPHPLPEPDPDYVEYLRDNREQNLVLAVTYPTLAGTSDASENKRMEEESIMIIGKKSYHMVGHFPPTPSDPVLRVIFPRAVKPADKTVLFRLYLGGLKFPEREAEFRIKDLTYQGKLEM</sequence>
<evidence type="ECO:0000313" key="1">
    <source>
        <dbReference type="EMBL" id="ABJ81484.1"/>
    </source>
</evidence>
<name>Q02BT2_SOLUE</name>
<reference evidence="1" key="1">
    <citation type="submission" date="2006-10" db="EMBL/GenBank/DDBJ databases">
        <title>Complete sequence of Solibacter usitatus Ellin6076.</title>
        <authorList>
            <consortium name="US DOE Joint Genome Institute"/>
            <person name="Copeland A."/>
            <person name="Lucas S."/>
            <person name="Lapidus A."/>
            <person name="Barry K."/>
            <person name="Detter J.C."/>
            <person name="Glavina del Rio T."/>
            <person name="Hammon N."/>
            <person name="Israni S."/>
            <person name="Dalin E."/>
            <person name="Tice H."/>
            <person name="Pitluck S."/>
            <person name="Thompson L.S."/>
            <person name="Brettin T."/>
            <person name="Bruce D."/>
            <person name="Han C."/>
            <person name="Tapia R."/>
            <person name="Gilna P."/>
            <person name="Schmutz J."/>
            <person name="Larimer F."/>
            <person name="Land M."/>
            <person name="Hauser L."/>
            <person name="Kyrpides N."/>
            <person name="Mikhailova N."/>
            <person name="Janssen P.H."/>
            <person name="Kuske C.R."/>
            <person name="Richardson P."/>
        </authorList>
    </citation>
    <scope>NUCLEOTIDE SEQUENCE</scope>
    <source>
        <strain evidence="1">Ellin6076</strain>
    </source>
</reference>
<protein>
    <submittedName>
        <fullName evidence="1">Uncharacterized protein</fullName>
    </submittedName>
</protein>